<feature type="region of interest" description="Disordered" evidence="1">
    <location>
        <begin position="247"/>
        <end position="268"/>
    </location>
</feature>
<sequence length="532" mass="54580">MPIQGYTPNRSLIQISSGSTDNWDIWYNQTLDLLDEPSIRYKITAAENLGQGDVAAILDDGFGAKKAYLATSATYTFGDPIGISTETVTAGNPVHLTLAGRVQNNGWSFGASDKTVYLSASGTVTTTTSSLKLGYVISSTAIFLRPEDFSSTGGQTNSVTGASGITNTGDNVNAALAPTYGSSASTICQGNDARLHSQNTDQATNSSSFEIDYTGNSARLLTTGLTANRDFTFPDATTKLVGETAPATVTGDHDYSGGTLRVPNNAGVPSVANGKGDVVFDTANDDLYLGQGGTAWKKMNGGGSSAGFGAYSNLVVKPNATNPAYQLDVDADSITLSSSTLVYDAKSVNLTIDITASGANGLDAGSEANAPYYVYVIYNGTTVAGLLSLSATAPTMPSGYTYKKLVGFCVNNTDILDFYQAGNLYSYTAWQSVASGLSATTPTAQSVAAVVGTDIAKAVQIGMGGGGGAIVAISSSADATSISQLVGSSTTTPGTGTAGSYVLTPLRGGVNVYYDAGSATHVMYVKDVLLNL</sequence>
<accession>A0A3B1CE92</accession>
<gene>
    <name evidence="2" type="ORF">MNBD_NITROSPINAE04-865</name>
</gene>
<protein>
    <submittedName>
        <fullName evidence="2">Uncharacterized protein</fullName>
    </submittedName>
</protein>
<dbReference type="AlphaFoldDB" id="A0A3B1CE92"/>
<evidence type="ECO:0000256" key="1">
    <source>
        <dbReference type="SAM" id="MobiDB-lite"/>
    </source>
</evidence>
<reference evidence="2" key="1">
    <citation type="submission" date="2018-06" db="EMBL/GenBank/DDBJ databases">
        <authorList>
            <person name="Zhirakovskaya E."/>
        </authorList>
    </citation>
    <scope>NUCLEOTIDE SEQUENCE</scope>
</reference>
<organism evidence="2">
    <name type="scientific">hydrothermal vent metagenome</name>
    <dbReference type="NCBI Taxonomy" id="652676"/>
    <lineage>
        <taxon>unclassified sequences</taxon>
        <taxon>metagenomes</taxon>
        <taxon>ecological metagenomes</taxon>
    </lineage>
</organism>
<evidence type="ECO:0000313" key="2">
    <source>
        <dbReference type="EMBL" id="VAX17055.1"/>
    </source>
</evidence>
<proteinExistence type="predicted"/>
<dbReference type="EMBL" id="UOGA01000084">
    <property type="protein sequence ID" value="VAX17055.1"/>
    <property type="molecule type" value="Genomic_DNA"/>
</dbReference>
<name>A0A3B1CE92_9ZZZZ</name>